<dbReference type="SUPFAM" id="SSF47413">
    <property type="entry name" value="lambda repressor-like DNA-binding domains"/>
    <property type="match status" value="1"/>
</dbReference>
<dbReference type="InterPro" id="IPR010982">
    <property type="entry name" value="Lambda_DNA-bd_dom_sf"/>
</dbReference>
<dbReference type="AlphaFoldDB" id="A0A915D9E0"/>
<accession>A0A915D9E0</accession>
<dbReference type="GO" id="GO:0005634">
    <property type="term" value="C:nucleus"/>
    <property type="evidence" value="ECO:0007669"/>
    <property type="project" value="UniProtKB-ARBA"/>
</dbReference>
<dbReference type="PROSITE" id="PS51179">
    <property type="entry name" value="POU_3"/>
    <property type="match status" value="1"/>
</dbReference>
<dbReference type="PANTHER" id="PTHR11636">
    <property type="entry name" value="POU DOMAIN"/>
    <property type="match status" value="1"/>
</dbReference>
<name>A0A915D9E0_9BILA</name>
<dbReference type="WBParaSite" id="jg17225">
    <property type="protein sequence ID" value="jg17225"/>
    <property type="gene ID" value="jg17225"/>
</dbReference>
<keyword evidence="2" id="KW-0371">Homeobox</keyword>
<dbReference type="InterPro" id="IPR050255">
    <property type="entry name" value="POU_domain_TF"/>
</dbReference>
<evidence type="ECO:0000313" key="7">
    <source>
        <dbReference type="WBParaSite" id="jg17225"/>
    </source>
</evidence>
<dbReference type="GO" id="GO:0000978">
    <property type="term" value="F:RNA polymerase II cis-regulatory region sequence-specific DNA binding"/>
    <property type="evidence" value="ECO:0007669"/>
    <property type="project" value="TreeGrafter"/>
</dbReference>
<feature type="domain" description="POU-specific" evidence="5">
    <location>
        <begin position="160"/>
        <end position="234"/>
    </location>
</feature>
<proteinExistence type="predicted"/>
<dbReference type="Gene3D" id="1.10.260.40">
    <property type="entry name" value="lambda repressor-like DNA-binding domains"/>
    <property type="match status" value="1"/>
</dbReference>
<keyword evidence="1" id="KW-0238">DNA-binding</keyword>
<organism evidence="6 7">
    <name type="scientific">Ditylenchus dipsaci</name>
    <dbReference type="NCBI Taxonomy" id="166011"/>
    <lineage>
        <taxon>Eukaryota</taxon>
        <taxon>Metazoa</taxon>
        <taxon>Ecdysozoa</taxon>
        <taxon>Nematoda</taxon>
        <taxon>Chromadorea</taxon>
        <taxon>Rhabditida</taxon>
        <taxon>Tylenchina</taxon>
        <taxon>Tylenchomorpha</taxon>
        <taxon>Sphaerularioidea</taxon>
        <taxon>Anguinidae</taxon>
        <taxon>Anguininae</taxon>
        <taxon>Ditylenchus</taxon>
    </lineage>
</organism>
<keyword evidence="3" id="KW-0539">Nucleus</keyword>
<dbReference type="SMART" id="SM00352">
    <property type="entry name" value="POU"/>
    <property type="match status" value="1"/>
</dbReference>
<dbReference type="GO" id="GO:0000981">
    <property type="term" value="F:DNA-binding transcription factor activity, RNA polymerase II-specific"/>
    <property type="evidence" value="ECO:0007669"/>
    <property type="project" value="TreeGrafter"/>
</dbReference>
<sequence>MMEQDFVANALSNFIATSGVVNTASNMDPEMVVEENGYKEPLVQVPNPALGLSQQVVQSGKIHSNITKSLQQLIQQPRSILFRFITNLGKFGLESGSSQCPQQANVSLVKARDTNSSENTQPDERKRKRPRTTSKAFSQQQQDCVWQLHAVANSKPCSGAEFLELEDLEEFANNFKKQRIKHGFTQGDVGLALGKRYGTDFSQTTINLVKRVVRRTETLIENGATVIDILEAPPRTTTPANPPILQKLRSKDPFCRNAEKFSFIDEFAALHASSSVLINPKFVTWRTTENLWSANALKKSHACSNSMFTFLLPKKLNFFNHKSNEKKKKKIEWEEGSSVYQYAQTDEEETEKEIKNYIKGRRNYSGRCPGSNPAENDDPFAQHWNNFHWNGQERPSMVDMGYDDYWKSFWNHDFWNTNKYNVATAWHDLMNMYSYSPTYNNDELEESVWNGTDWNTFGTQAAAIFAVDEAVGEIVQVEEQDDFEAFF</sequence>
<protein>
    <submittedName>
        <fullName evidence="7">POU-specific domain-containing protein</fullName>
    </submittedName>
</protein>
<dbReference type="Proteomes" id="UP000887574">
    <property type="component" value="Unplaced"/>
</dbReference>
<evidence type="ECO:0000259" key="5">
    <source>
        <dbReference type="PROSITE" id="PS51179"/>
    </source>
</evidence>
<evidence type="ECO:0000256" key="2">
    <source>
        <dbReference type="ARBA" id="ARBA00023155"/>
    </source>
</evidence>
<evidence type="ECO:0000313" key="6">
    <source>
        <dbReference type="Proteomes" id="UP000887574"/>
    </source>
</evidence>
<evidence type="ECO:0000256" key="3">
    <source>
        <dbReference type="ARBA" id="ARBA00023242"/>
    </source>
</evidence>
<dbReference type="InterPro" id="IPR000327">
    <property type="entry name" value="POU_dom"/>
</dbReference>
<dbReference type="Pfam" id="PF00157">
    <property type="entry name" value="Pou"/>
    <property type="match status" value="1"/>
</dbReference>
<evidence type="ECO:0000256" key="1">
    <source>
        <dbReference type="ARBA" id="ARBA00023125"/>
    </source>
</evidence>
<reference evidence="7" key="1">
    <citation type="submission" date="2022-11" db="UniProtKB">
        <authorList>
            <consortium name="WormBaseParasite"/>
        </authorList>
    </citation>
    <scope>IDENTIFICATION</scope>
</reference>
<dbReference type="PANTHER" id="PTHR11636:SF89">
    <property type="entry name" value="POU DOMAIN PROTEIN 2, ISOFORM B-RELATED"/>
    <property type="match status" value="1"/>
</dbReference>
<keyword evidence="6" id="KW-1185">Reference proteome</keyword>
<evidence type="ECO:0000256" key="4">
    <source>
        <dbReference type="SAM" id="MobiDB-lite"/>
    </source>
</evidence>
<feature type="region of interest" description="Disordered" evidence="4">
    <location>
        <begin position="108"/>
        <end position="136"/>
    </location>
</feature>